<accession>A0A1X6NUW4</accession>
<reference evidence="2 3" key="1">
    <citation type="submission" date="2017-03" db="EMBL/GenBank/DDBJ databases">
        <title>WGS assembly of Porphyra umbilicalis.</title>
        <authorList>
            <person name="Brawley S.H."/>
            <person name="Blouin N.A."/>
            <person name="Ficko-Blean E."/>
            <person name="Wheeler G.L."/>
            <person name="Lohr M."/>
            <person name="Goodson H.V."/>
            <person name="Jenkins J.W."/>
            <person name="Blaby-Haas C.E."/>
            <person name="Helliwell K.E."/>
            <person name="Chan C."/>
            <person name="Marriage T."/>
            <person name="Bhattacharya D."/>
            <person name="Klein A.S."/>
            <person name="Badis Y."/>
            <person name="Brodie J."/>
            <person name="Cao Y."/>
            <person name="Collen J."/>
            <person name="Dittami S.M."/>
            <person name="Gachon C.M."/>
            <person name="Green B.R."/>
            <person name="Karpowicz S."/>
            <person name="Kim J.W."/>
            <person name="Kudahl U."/>
            <person name="Lin S."/>
            <person name="Michel G."/>
            <person name="Mittag M."/>
            <person name="Olson B.J."/>
            <person name="Pangilinan J."/>
            <person name="Peng Y."/>
            <person name="Qiu H."/>
            <person name="Shu S."/>
            <person name="Singer J.T."/>
            <person name="Smith A.G."/>
            <person name="Sprecher B.N."/>
            <person name="Wagner V."/>
            <person name="Wang W."/>
            <person name="Wang Z.-Y."/>
            <person name="Yan J."/>
            <person name="Yarish C."/>
            <person name="Zoeuner-Riek S."/>
            <person name="Zhuang Y."/>
            <person name="Zou Y."/>
            <person name="Lindquist E.A."/>
            <person name="Grimwood J."/>
            <person name="Barry K."/>
            <person name="Rokhsar D.S."/>
            <person name="Schmutz J."/>
            <person name="Stiller J.W."/>
            <person name="Grossman A.R."/>
            <person name="Prochnik S.E."/>
        </authorList>
    </citation>
    <scope>NUCLEOTIDE SEQUENCE [LARGE SCALE GENOMIC DNA]</scope>
    <source>
        <strain evidence="2">4086291</strain>
    </source>
</reference>
<evidence type="ECO:0000313" key="2">
    <source>
        <dbReference type="EMBL" id="OSX72372.1"/>
    </source>
</evidence>
<evidence type="ECO:0000313" key="3">
    <source>
        <dbReference type="Proteomes" id="UP000218209"/>
    </source>
</evidence>
<organism evidence="2 3">
    <name type="scientific">Porphyra umbilicalis</name>
    <name type="common">Purple laver</name>
    <name type="synonym">Red alga</name>
    <dbReference type="NCBI Taxonomy" id="2786"/>
    <lineage>
        <taxon>Eukaryota</taxon>
        <taxon>Rhodophyta</taxon>
        <taxon>Bangiophyceae</taxon>
        <taxon>Bangiales</taxon>
        <taxon>Bangiaceae</taxon>
        <taxon>Porphyra</taxon>
    </lineage>
</organism>
<feature type="region of interest" description="Disordered" evidence="1">
    <location>
        <begin position="759"/>
        <end position="785"/>
    </location>
</feature>
<sequence>MNVLVRGPPRLRKGILQSGALREPLFRFLEHPAAADQAEAARERQAAASAVAAAAAAAAGGWPGGGGGLSPLGGRLAGAWSAARSPRAQSAGASAASLILSGARSQPASAPMLAATSDSCIIVEPQSPVSRHGVRSVWAAGAAQLLGGGVPAPAPGPAPIPSLEEPDAPVDLSVVAGRVARLLAALLNDAPEEFAKVAAKRRSFVADLLKVCASTGCVVDVLPPLLSANSYYALSPPEDLRYGATNAVGVVLLADANVLTLLVHRFTAAVDVVPATAGSLAAVENCLAMAVALSLRCIPPLRWEPSKRPDQATVARLTTLADRLSIISRPAHVGALLDAAFGVASRDGGLALRRTLAALTDMMRTIRLGTVSAQPATRAIMAALDMGPMERELAMRIPALASVLRAESGPGGAGQRGGPLSTLAAPVSSGGATAADAVAMGCPLPCFPQREAPPTQGSVASPQGKGAVAAAVASAAVGNYRRAGANVRAGAVLRSPLGRPPPLPNRPRYRPRTGTSCGGDGSGAGRVGGMEERGFAAPSTSSAMSLVVSTPPSPNAACPSSPTSPATLPAVPLVAAAGGATAGTPLADATPAGVVRATPLPVPLTPASSTAPHRPSTPASIGTAYERVRSPLGSIRVAVLDLLALVFSSNCPEAHAALAAASVPSTLMELFCALRWNSILHRSVADCVAVSLACPSTALHRAWLTEAELPARTLELYARAFDVSTRRLRRPRTQPAAYVGDVMRMADAMRQFVARHRGQLERATPSAGRGSGGSGSAPTSDGGPLVRGVGGAGAAALGPTFGAPPARGDAVALPTACREAPAAVGGLAAPAYTHEALLGLFGGTPAAGAAALKALDAFTEGTLQAYKANAVKPLGGARPTVYSGSTFAPLRTNSSLNVD</sequence>
<feature type="region of interest" description="Disordered" evidence="1">
    <location>
        <begin position="493"/>
        <end position="538"/>
    </location>
</feature>
<dbReference type="AlphaFoldDB" id="A0A1X6NUW4"/>
<proteinExistence type="predicted"/>
<protein>
    <submittedName>
        <fullName evidence="2">Uncharacterized protein</fullName>
    </submittedName>
</protein>
<feature type="compositionally biased region" description="Gly residues" evidence="1">
    <location>
        <begin position="516"/>
        <end position="528"/>
    </location>
</feature>
<evidence type="ECO:0000256" key="1">
    <source>
        <dbReference type="SAM" id="MobiDB-lite"/>
    </source>
</evidence>
<dbReference type="EMBL" id="KV919065">
    <property type="protein sequence ID" value="OSX72372.1"/>
    <property type="molecule type" value="Genomic_DNA"/>
</dbReference>
<feature type="compositionally biased region" description="Low complexity" evidence="1">
    <location>
        <begin position="776"/>
        <end position="785"/>
    </location>
</feature>
<keyword evidence="3" id="KW-1185">Reference proteome</keyword>
<gene>
    <name evidence="2" type="ORF">BU14_0442s0007</name>
</gene>
<dbReference type="Proteomes" id="UP000218209">
    <property type="component" value="Unassembled WGS sequence"/>
</dbReference>
<feature type="region of interest" description="Disordered" evidence="1">
    <location>
        <begin position="600"/>
        <end position="620"/>
    </location>
</feature>
<feature type="region of interest" description="Disordered" evidence="1">
    <location>
        <begin position="545"/>
        <end position="564"/>
    </location>
</feature>
<feature type="compositionally biased region" description="Low complexity" evidence="1">
    <location>
        <begin position="555"/>
        <end position="564"/>
    </location>
</feature>
<name>A0A1X6NUW4_PORUM</name>